<dbReference type="STRING" id="411467.BACCAP_00639"/>
<dbReference type="Proteomes" id="UP000003639">
    <property type="component" value="Unassembled WGS sequence"/>
</dbReference>
<organism evidence="1 2">
    <name type="scientific">Pseudoflavonifractor capillosus ATCC 29799</name>
    <dbReference type="NCBI Taxonomy" id="411467"/>
    <lineage>
        <taxon>Bacteria</taxon>
        <taxon>Bacillati</taxon>
        <taxon>Bacillota</taxon>
        <taxon>Clostridia</taxon>
        <taxon>Eubacteriales</taxon>
        <taxon>Oscillospiraceae</taxon>
        <taxon>Pseudoflavonifractor</taxon>
    </lineage>
</organism>
<accession>A6NR15</accession>
<protein>
    <submittedName>
        <fullName evidence="1">Uncharacterized protein</fullName>
    </submittedName>
</protein>
<gene>
    <name evidence="1" type="ORF">BACCAP_00639</name>
</gene>
<reference evidence="1 2" key="1">
    <citation type="submission" date="2007-04" db="EMBL/GenBank/DDBJ databases">
        <authorList>
            <person name="Fulton L."/>
            <person name="Clifton S."/>
            <person name="Fulton B."/>
            <person name="Xu J."/>
            <person name="Minx P."/>
            <person name="Pepin K.H."/>
            <person name="Johnson M."/>
            <person name="Thiruvilangam P."/>
            <person name="Bhonagiri V."/>
            <person name="Nash W.E."/>
            <person name="Mardis E.R."/>
            <person name="Wilson R.K."/>
        </authorList>
    </citation>
    <scope>NUCLEOTIDE SEQUENCE [LARGE SCALE GENOMIC DNA]</scope>
    <source>
        <strain evidence="1 2">ATCC 29799</strain>
    </source>
</reference>
<keyword evidence="2" id="KW-1185">Reference proteome</keyword>
<name>A6NR15_9FIRM</name>
<proteinExistence type="predicted"/>
<dbReference type="AlphaFoldDB" id="A6NR15"/>
<evidence type="ECO:0000313" key="2">
    <source>
        <dbReference type="Proteomes" id="UP000003639"/>
    </source>
</evidence>
<sequence>MRRSVHAMKTNSGETFLVQIRNTQNATWQGTVAWTDGRKQETFRSALELIKLIDSVLSTGDNQEGESGEENRRR</sequence>
<evidence type="ECO:0000313" key="1">
    <source>
        <dbReference type="EMBL" id="EDN01511.1"/>
    </source>
</evidence>
<dbReference type="eggNOG" id="ENOG5033CWV">
    <property type="taxonomic scope" value="Bacteria"/>
</dbReference>
<reference evidence="1 2" key="2">
    <citation type="submission" date="2007-06" db="EMBL/GenBank/DDBJ databases">
        <title>Draft genome sequence of Pseudoflavonifractor capillosus ATCC 29799.</title>
        <authorList>
            <person name="Sudarsanam P."/>
            <person name="Ley R."/>
            <person name="Guruge J."/>
            <person name="Turnbaugh P.J."/>
            <person name="Mahowald M."/>
            <person name="Liep D."/>
            <person name="Gordon J."/>
        </authorList>
    </citation>
    <scope>NUCLEOTIDE SEQUENCE [LARGE SCALE GENOMIC DNA]</scope>
    <source>
        <strain evidence="1 2">ATCC 29799</strain>
    </source>
</reference>
<comment type="caution">
    <text evidence="1">The sequence shown here is derived from an EMBL/GenBank/DDBJ whole genome shotgun (WGS) entry which is preliminary data.</text>
</comment>
<dbReference type="EMBL" id="AAXG02000005">
    <property type="protein sequence ID" value="EDN01511.1"/>
    <property type="molecule type" value="Genomic_DNA"/>
</dbReference>